<keyword evidence="5 8" id="KW-0648">Protein biosynthesis</keyword>
<evidence type="ECO:0000256" key="8">
    <source>
        <dbReference type="HAMAP-Rule" id="MF_00123"/>
    </source>
</evidence>
<dbReference type="GO" id="GO:0004814">
    <property type="term" value="F:arginine-tRNA ligase activity"/>
    <property type="evidence" value="ECO:0007669"/>
    <property type="project" value="UniProtKB-EC"/>
</dbReference>
<evidence type="ECO:0000256" key="9">
    <source>
        <dbReference type="RuleBase" id="RU363038"/>
    </source>
</evidence>
<dbReference type="HAMAP" id="MF_00123">
    <property type="entry name" value="Arg_tRNA_synth"/>
    <property type="match status" value="1"/>
</dbReference>
<feature type="domain" description="Arginyl tRNA synthetase N-terminal" evidence="11">
    <location>
        <begin position="4"/>
        <end position="96"/>
    </location>
</feature>
<feature type="domain" description="DALR anticodon binding" evidence="10">
    <location>
        <begin position="510"/>
        <end position="631"/>
    </location>
</feature>
<dbReference type="InterPro" id="IPR005148">
    <property type="entry name" value="Arg-tRNA-synth_N"/>
</dbReference>
<dbReference type="SUPFAM" id="SSF55190">
    <property type="entry name" value="Arginyl-tRNA synthetase (ArgRS), N-terminal 'additional' domain"/>
    <property type="match status" value="1"/>
</dbReference>
<name>A0ABW0K350_9BACL</name>
<dbReference type="Pfam" id="PF03485">
    <property type="entry name" value="Arg_tRNA_synt_N"/>
    <property type="match status" value="1"/>
</dbReference>
<dbReference type="InterPro" id="IPR014729">
    <property type="entry name" value="Rossmann-like_a/b/a_fold"/>
</dbReference>
<dbReference type="InterPro" id="IPR009080">
    <property type="entry name" value="tRNAsynth_Ia_anticodon-bd"/>
</dbReference>
<keyword evidence="4 8" id="KW-0067">ATP-binding</keyword>
<organism evidence="12 13">
    <name type="scientific">Paenibacillus aestuarii</name>
    <dbReference type="NCBI Taxonomy" id="516965"/>
    <lineage>
        <taxon>Bacteria</taxon>
        <taxon>Bacillati</taxon>
        <taxon>Bacillota</taxon>
        <taxon>Bacilli</taxon>
        <taxon>Bacillales</taxon>
        <taxon>Paenibacillaceae</taxon>
        <taxon>Paenibacillus</taxon>
    </lineage>
</organism>
<dbReference type="Pfam" id="PF05746">
    <property type="entry name" value="DALR_1"/>
    <property type="match status" value="1"/>
</dbReference>
<evidence type="ECO:0000259" key="10">
    <source>
        <dbReference type="SMART" id="SM00836"/>
    </source>
</evidence>
<dbReference type="Proteomes" id="UP001596044">
    <property type="component" value="Unassembled WGS sequence"/>
</dbReference>
<dbReference type="SUPFAM" id="SSF52374">
    <property type="entry name" value="Nucleotidylyl transferase"/>
    <property type="match status" value="1"/>
</dbReference>
<dbReference type="Pfam" id="PF00750">
    <property type="entry name" value="tRNA-synt_1d"/>
    <property type="match status" value="1"/>
</dbReference>
<comment type="catalytic activity">
    <reaction evidence="7 8">
        <text>tRNA(Arg) + L-arginine + ATP = L-arginyl-tRNA(Arg) + AMP + diphosphate</text>
        <dbReference type="Rhea" id="RHEA:20301"/>
        <dbReference type="Rhea" id="RHEA-COMP:9658"/>
        <dbReference type="Rhea" id="RHEA-COMP:9673"/>
        <dbReference type="ChEBI" id="CHEBI:30616"/>
        <dbReference type="ChEBI" id="CHEBI:32682"/>
        <dbReference type="ChEBI" id="CHEBI:33019"/>
        <dbReference type="ChEBI" id="CHEBI:78442"/>
        <dbReference type="ChEBI" id="CHEBI:78513"/>
        <dbReference type="ChEBI" id="CHEBI:456215"/>
        <dbReference type="EC" id="6.1.1.19"/>
    </reaction>
</comment>
<dbReference type="SMART" id="SM01016">
    <property type="entry name" value="Arg_tRNA_synt_N"/>
    <property type="match status" value="1"/>
</dbReference>
<evidence type="ECO:0000313" key="12">
    <source>
        <dbReference type="EMBL" id="MFC5447888.1"/>
    </source>
</evidence>
<dbReference type="Gene3D" id="3.30.1360.70">
    <property type="entry name" value="Arginyl tRNA synthetase N-terminal domain"/>
    <property type="match status" value="1"/>
</dbReference>
<dbReference type="Gene3D" id="3.40.50.620">
    <property type="entry name" value="HUPs"/>
    <property type="match status" value="1"/>
</dbReference>
<keyword evidence="3 8" id="KW-0547">Nucleotide-binding</keyword>
<dbReference type="SUPFAM" id="SSF47323">
    <property type="entry name" value="Anticodon-binding domain of a subclass of class I aminoacyl-tRNA synthetases"/>
    <property type="match status" value="1"/>
</dbReference>
<accession>A0ABW0K350</accession>
<dbReference type="Gene3D" id="1.10.730.10">
    <property type="entry name" value="Isoleucyl-tRNA Synthetase, Domain 1"/>
    <property type="match status" value="1"/>
</dbReference>
<dbReference type="PRINTS" id="PR01038">
    <property type="entry name" value="TRNASYNTHARG"/>
</dbReference>
<dbReference type="InterPro" id="IPR008909">
    <property type="entry name" value="DALR_anticod-bd"/>
</dbReference>
<comment type="subunit">
    <text evidence="8">Monomer.</text>
</comment>
<dbReference type="InterPro" id="IPR036695">
    <property type="entry name" value="Arg-tRNA-synth_N_sf"/>
</dbReference>
<comment type="subcellular location">
    <subcellularLocation>
        <location evidence="8">Cytoplasm</location>
    </subcellularLocation>
</comment>
<dbReference type="InterPro" id="IPR001278">
    <property type="entry name" value="Arg-tRNA-ligase"/>
</dbReference>
<dbReference type="SMART" id="SM00836">
    <property type="entry name" value="DALR_1"/>
    <property type="match status" value="1"/>
</dbReference>
<evidence type="ECO:0000256" key="5">
    <source>
        <dbReference type="ARBA" id="ARBA00022917"/>
    </source>
</evidence>
<sequence length="631" mass="70156">MLHKHLADGIEKQVTALLLEEGVEHPATLKIVTEHPVRSEHGDYSSNIAMQLAKILRKPPLHIAQTLQQRIQEQGSVQSLFRQVDVAPPGYLNFYVNWTLWAEMEGAAVIAQEGMREGKPLKVLVEHTSINPNKAAHVGHLRNSCIGDSLSRMLRYAGYQVEVHNYIDDLGNQLADTVVGLLHTQTEQSYARFGDFCWETYAKVNHAFKENPALLDERVKVLHALEEGSSNLAWVGELVAERIVREQLEEMKHFGIGYDVLVWESSIVKAGFWQDAFALLQETGMFHKETEGKLAGCWVLKQSSEGPGAEENADFQADKVLVRSNGILTYTAKDIAYHLWKFGILPNDFVYKKWSEGLWSTAPSGSKKPIGRADCVINVIDHRQQYPQAMVKLALSVLGYDEQASQLKHVSYGVVSLSPDTAAGLGIDVADGKAAYAMSGRQGIGIKVADLLTRMESIIDAKRSRQAGISSKAIAAAAIRYYLLKYQLQTEVVFDLQQATEVTGNSGVYLLYAYTRANSILEKAAVQPELQALVGKGKLDVTLLAEQENQLLRQIAYWPETLEAAVQQLAPSLICHYAFELASLFNHFYSACPVLKGDADLIAHRLWITQRYKETLHHALEVLGLPTPKGM</sequence>
<proteinExistence type="inferred from homology"/>
<comment type="caution">
    <text evidence="8">Lacks conserved residue(s) required for the propagation of feature annotation.</text>
</comment>
<gene>
    <name evidence="8" type="primary">argS</name>
    <name evidence="12" type="ORF">ACFPOG_06435</name>
</gene>
<evidence type="ECO:0000256" key="6">
    <source>
        <dbReference type="ARBA" id="ARBA00023146"/>
    </source>
</evidence>
<keyword evidence="13" id="KW-1185">Reference proteome</keyword>
<evidence type="ECO:0000256" key="4">
    <source>
        <dbReference type="ARBA" id="ARBA00022840"/>
    </source>
</evidence>
<comment type="caution">
    <text evidence="12">The sequence shown here is derived from an EMBL/GenBank/DDBJ whole genome shotgun (WGS) entry which is preliminary data.</text>
</comment>
<evidence type="ECO:0000256" key="2">
    <source>
        <dbReference type="ARBA" id="ARBA00022598"/>
    </source>
</evidence>
<comment type="similarity">
    <text evidence="1 8 9">Belongs to the class-I aminoacyl-tRNA synthetase family.</text>
</comment>
<keyword evidence="6 8" id="KW-0030">Aminoacyl-tRNA synthetase</keyword>
<reference evidence="13" key="1">
    <citation type="journal article" date="2019" name="Int. J. Syst. Evol. Microbiol.">
        <title>The Global Catalogue of Microorganisms (GCM) 10K type strain sequencing project: providing services to taxonomists for standard genome sequencing and annotation.</title>
        <authorList>
            <consortium name="The Broad Institute Genomics Platform"/>
            <consortium name="The Broad Institute Genome Sequencing Center for Infectious Disease"/>
            <person name="Wu L."/>
            <person name="Ma J."/>
        </authorList>
    </citation>
    <scope>NUCLEOTIDE SEQUENCE [LARGE SCALE GENOMIC DNA]</scope>
    <source>
        <strain evidence="13">KACC 11904</strain>
    </source>
</reference>
<keyword evidence="8" id="KW-0963">Cytoplasm</keyword>
<dbReference type="RefSeq" id="WP_270885878.1">
    <property type="nucleotide sequence ID" value="NZ_JAQFVF010000092.1"/>
</dbReference>
<evidence type="ECO:0000259" key="11">
    <source>
        <dbReference type="SMART" id="SM01016"/>
    </source>
</evidence>
<evidence type="ECO:0000313" key="13">
    <source>
        <dbReference type="Proteomes" id="UP001596044"/>
    </source>
</evidence>
<dbReference type="EMBL" id="JBHSMJ010000009">
    <property type="protein sequence ID" value="MFC5447888.1"/>
    <property type="molecule type" value="Genomic_DNA"/>
</dbReference>
<protein>
    <recommendedName>
        <fullName evidence="8">Arginine--tRNA ligase</fullName>
        <ecNumber evidence="8">6.1.1.19</ecNumber>
    </recommendedName>
    <alternativeName>
        <fullName evidence="8">Arginyl-tRNA synthetase</fullName>
        <shortName evidence="8">ArgRS</shortName>
    </alternativeName>
</protein>
<keyword evidence="2 8" id="KW-0436">Ligase</keyword>
<evidence type="ECO:0000256" key="7">
    <source>
        <dbReference type="ARBA" id="ARBA00049339"/>
    </source>
</evidence>
<dbReference type="InterPro" id="IPR035684">
    <property type="entry name" value="ArgRS_core"/>
</dbReference>
<dbReference type="EC" id="6.1.1.19" evidence="8"/>
<evidence type="ECO:0000256" key="1">
    <source>
        <dbReference type="ARBA" id="ARBA00005594"/>
    </source>
</evidence>
<dbReference type="NCBIfam" id="NF002447">
    <property type="entry name" value="PRK01611.3-4"/>
    <property type="match status" value="1"/>
</dbReference>
<dbReference type="PANTHER" id="PTHR11956">
    <property type="entry name" value="ARGINYL-TRNA SYNTHETASE"/>
    <property type="match status" value="1"/>
</dbReference>
<evidence type="ECO:0000256" key="3">
    <source>
        <dbReference type="ARBA" id="ARBA00022741"/>
    </source>
</evidence>
<dbReference type="PANTHER" id="PTHR11956:SF5">
    <property type="entry name" value="ARGININE--TRNA LIGASE, CYTOPLASMIC"/>
    <property type="match status" value="1"/>
</dbReference>